<dbReference type="InterPro" id="IPR015424">
    <property type="entry name" value="PyrdxlP-dep_Trfase"/>
</dbReference>
<evidence type="ECO:0000256" key="1">
    <source>
        <dbReference type="ARBA" id="ARBA00001933"/>
    </source>
</evidence>
<accession>A0A9D2A3R7</accession>
<keyword evidence="4 7" id="KW-0456">Lyase</keyword>
<comment type="similarity">
    <text evidence="5">Belongs to the class-II pyridoxal-phosphate-dependent aminotransferase family. MalY/PatB cystathionine beta-lyase subfamily.</text>
</comment>
<reference evidence="7" key="2">
    <citation type="submission" date="2021-04" db="EMBL/GenBank/DDBJ databases">
        <authorList>
            <person name="Gilroy R."/>
        </authorList>
    </citation>
    <scope>NUCLEOTIDE SEQUENCE</scope>
    <source>
        <strain evidence="7">ChiHjej12B11-24981</strain>
    </source>
</reference>
<gene>
    <name evidence="7" type="ORF">H9819_04865</name>
</gene>
<dbReference type="Pfam" id="PF00155">
    <property type="entry name" value="Aminotran_1_2"/>
    <property type="match status" value="1"/>
</dbReference>
<evidence type="ECO:0000313" key="7">
    <source>
        <dbReference type="EMBL" id="HIZ01572.1"/>
    </source>
</evidence>
<dbReference type="InterPro" id="IPR004839">
    <property type="entry name" value="Aminotransferase_I/II_large"/>
</dbReference>
<dbReference type="EMBL" id="DXCK01000068">
    <property type="protein sequence ID" value="HIZ01572.1"/>
    <property type="molecule type" value="Genomic_DNA"/>
</dbReference>
<name>A0A9D2A3R7_9BACE</name>
<comment type="cofactor">
    <cofactor evidence="1">
        <name>pyridoxal 5'-phosphate</name>
        <dbReference type="ChEBI" id="CHEBI:597326"/>
    </cofactor>
</comment>
<protein>
    <recommendedName>
        <fullName evidence="2">cysteine-S-conjugate beta-lyase</fullName>
        <ecNumber evidence="2">4.4.1.13</ecNumber>
    </recommendedName>
</protein>
<dbReference type="SUPFAM" id="SSF53383">
    <property type="entry name" value="PLP-dependent transferases"/>
    <property type="match status" value="1"/>
</dbReference>
<dbReference type="Gene3D" id="3.40.640.10">
    <property type="entry name" value="Type I PLP-dependent aspartate aminotransferase-like (Major domain)"/>
    <property type="match status" value="1"/>
</dbReference>
<dbReference type="EC" id="4.4.1.13" evidence="2"/>
<evidence type="ECO:0000256" key="2">
    <source>
        <dbReference type="ARBA" id="ARBA00012224"/>
    </source>
</evidence>
<sequence length="389" mass="44071">MTYDFDELLERRGTDSVKWDGVRDVWGRDDLLPLWVADMDFRTPPFVMDALQRQLSGGVLGYTRPCADWAPAIRDWLLRRHGWQVETGWISFVPGIVRAQALALLCFTRPGDRVAVMNPVYHPFFLVTQRLEREVVFSPLVLRDGHYHIDYARLEQDLDGCRVLILCNPHNPGGRVWTEDELRRVADICHRRGVMVLSDEIHADLTLPGYRHHPFATVSPQAAAISLTFMAPSKAFNMPGLASSYAIAVAPGIRRRFQTFLEAGEFGEGHMLAYVGCAAAYREGEEWLGQLLAYLQGNIDFTEQFLKERIPVLGMIRPQASYLIFLDCRRLGLSQPELVNLFVDKARLALNDGTMFGRGGEGFMRLNVGCPRSVLRRALEQLEEAVSHL</sequence>
<evidence type="ECO:0000313" key="8">
    <source>
        <dbReference type="Proteomes" id="UP000824023"/>
    </source>
</evidence>
<reference evidence="7" key="1">
    <citation type="journal article" date="2021" name="PeerJ">
        <title>Extensive microbial diversity within the chicken gut microbiome revealed by metagenomics and culture.</title>
        <authorList>
            <person name="Gilroy R."/>
            <person name="Ravi A."/>
            <person name="Getino M."/>
            <person name="Pursley I."/>
            <person name="Horton D.L."/>
            <person name="Alikhan N.F."/>
            <person name="Baker D."/>
            <person name="Gharbi K."/>
            <person name="Hall N."/>
            <person name="Watson M."/>
            <person name="Adriaenssens E.M."/>
            <person name="Foster-Nyarko E."/>
            <person name="Jarju S."/>
            <person name="Secka A."/>
            <person name="Antonio M."/>
            <person name="Oren A."/>
            <person name="Chaudhuri R.R."/>
            <person name="La Ragione R."/>
            <person name="Hildebrand F."/>
            <person name="Pallen M.J."/>
        </authorList>
    </citation>
    <scope>NUCLEOTIDE SEQUENCE</scope>
    <source>
        <strain evidence="7">ChiHjej12B11-24981</strain>
    </source>
</reference>
<dbReference type="NCBIfam" id="TIGR04350">
    <property type="entry name" value="C_S_lyase_PatB"/>
    <property type="match status" value="1"/>
</dbReference>
<keyword evidence="3" id="KW-0663">Pyridoxal phosphate</keyword>
<comment type="caution">
    <text evidence="7">The sequence shown here is derived from an EMBL/GenBank/DDBJ whole genome shotgun (WGS) entry which is preliminary data.</text>
</comment>
<dbReference type="CDD" id="cd00609">
    <property type="entry name" value="AAT_like"/>
    <property type="match status" value="1"/>
</dbReference>
<evidence type="ECO:0000256" key="3">
    <source>
        <dbReference type="ARBA" id="ARBA00022898"/>
    </source>
</evidence>
<evidence type="ECO:0000259" key="6">
    <source>
        <dbReference type="Pfam" id="PF00155"/>
    </source>
</evidence>
<dbReference type="InterPro" id="IPR051798">
    <property type="entry name" value="Class-II_PLP-Dep_Aminotrans"/>
</dbReference>
<proteinExistence type="inferred from homology"/>
<dbReference type="GO" id="GO:0047804">
    <property type="term" value="F:cysteine-S-conjugate beta-lyase activity"/>
    <property type="evidence" value="ECO:0007669"/>
    <property type="project" value="UniProtKB-EC"/>
</dbReference>
<dbReference type="PANTHER" id="PTHR43525:SF1">
    <property type="entry name" value="PROTEIN MALY"/>
    <property type="match status" value="1"/>
</dbReference>
<dbReference type="InterPro" id="IPR015421">
    <property type="entry name" value="PyrdxlP-dep_Trfase_major"/>
</dbReference>
<feature type="domain" description="Aminotransferase class I/classII large" evidence="6">
    <location>
        <begin position="32"/>
        <end position="382"/>
    </location>
</feature>
<dbReference type="InterPro" id="IPR027619">
    <property type="entry name" value="C-S_lyase_PatB-like"/>
</dbReference>
<dbReference type="Proteomes" id="UP000824023">
    <property type="component" value="Unassembled WGS sequence"/>
</dbReference>
<dbReference type="AlphaFoldDB" id="A0A9D2A3R7"/>
<evidence type="ECO:0000256" key="4">
    <source>
        <dbReference type="ARBA" id="ARBA00023239"/>
    </source>
</evidence>
<dbReference type="PANTHER" id="PTHR43525">
    <property type="entry name" value="PROTEIN MALY"/>
    <property type="match status" value="1"/>
</dbReference>
<dbReference type="GO" id="GO:0030170">
    <property type="term" value="F:pyridoxal phosphate binding"/>
    <property type="evidence" value="ECO:0007669"/>
    <property type="project" value="InterPro"/>
</dbReference>
<evidence type="ECO:0000256" key="5">
    <source>
        <dbReference type="ARBA" id="ARBA00037974"/>
    </source>
</evidence>
<dbReference type="InterPro" id="IPR015422">
    <property type="entry name" value="PyrdxlP-dep_Trfase_small"/>
</dbReference>
<dbReference type="Gene3D" id="3.90.1150.10">
    <property type="entry name" value="Aspartate Aminotransferase, domain 1"/>
    <property type="match status" value="1"/>
</dbReference>
<organism evidence="7 8">
    <name type="scientific">Candidatus Bacteroides merdipullorum</name>
    <dbReference type="NCBI Taxonomy" id="2838474"/>
    <lineage>
        <taxon>Bacteria</taxon>
        <taxon>Pseudomonadati</taxon>
        <taxon>Bacteroidota</taxon>
        <taxon>Bacteroidia</taxon>
        <taxon>Bacteroidales</taxon>
        <taxon>Bacteroidaceae</taxon>
        <taxon>Bacteroides</taxon>
    </lineage>
</organism>